<dbReference type="GO" id="GO:0005886">
    <property type="term" value="C:plasma membrane"/>
    <property type="evidence" value="ECO:0007669"/>
    <property type="project" value="UniProtKB-SubCell"/>
</dbReference>
<dbReference type="Pfam" id="PF02743">
    <property type="entry name" value="dCache_1"/>
    <property type="match status" value="1"/>
</dbReference>
<feature type="domain" description="GGDEF" evidence="10">
    <location>
        <begin position="580"/>
        <end position="717"/>
    </location>
</feature>
<feature type="transmembrane region" description="Helical" evidence="9">
    <location>
        <begin position="12"/>
        <end position="35"/>
    </location>
</feature>
<dbReference type="GO" id="GO:0052621">
    <property type="term" value="F:diguanylate cyclase activity"/>
    <property type="evidence" value="ECO:0007669"/>
    <property type="project" value="UniProtKB-EC"/>
</dbReference>
<evidence type="ECO:0000256" key="6">
    <source>
        <dbReference type="ARBA" id="ARBA00022989"/>
    </source>
</evidence>
<keyword evidence="4" id="KW-1003">Cell membrane</keyword>
<comment type="subcellular location">
    <subcellularLocation>
        <location evidence="2">Cell membrane</location>
        <topology evidence="2">Multi-pass membrane protein</topology>
    </subcellularLocation>
</comment>
<comment type="cofactor">
    <cofactor evidence="1">
        <name>Mg(2+)</name>
        <dbReference type="ChEBI" id="CHEBI:18420"/>
    </cofactor>
</comment>
<name>A0A380BMJ1_9GAMM</name>
<evidence type="ECO:0000256" key="2">
    <source>
        <dbReference type="ARBA" id="ARBA00004651"/>
    </source>
</evidence>
<evidence type="ECO:0000256" key="5">
    <source>
        <dbReference type="ARBA" id="ARBA00022692"/>
    </source>
</evidence>
<protein>
    <recommendedName>
        <fullName evidence="3">diguanylate cyclase</fullName>
        <ecNumber evidence="3">2.7.7.65</ecNumber>
    </recommendedName>
</protein>
<evidence type="ECO:0000256" key="3">
    <source>
        <dbReference type="ARBA" id="ARBA00012528"/>
    </source>
</evidence>
<feature type="transmembrane region" description="Helical" evidence="9">
    <location>
        <begin position="97"/>
        <end position="117"/>
    </location>
</feature>
<dbReference type="Proteomes" id="UP000254069">
    <property type="component" value="Unassembled WGS sequence"/>
</dbReference>
<organism evidence="11 12">
    <name type="scientific">Shewanella algae</name>
    <dbReference type="NCBI Taxonomy" id="38313"/>
    <lineage>
        <taxon>Bacteria</taxon>
        <taxon>Pseudomonadati</taxon>
        <taxon>Pseudomonadota</taxon>
        <taxon>Gammaproteobacteria</taxon>
        <taxon>Alteromonadales</taxon>
        <taxon>Shewanellaceae</taxon>
        <taxon>Shewanella</taxon>
    </lineage>
</organism>
<sequence>MTHLPWYRQPLLLSLMAGLIGFACNSFPIPLFANVQLVLGNALYVIVAILLGPWYALLAATISVTSLMLQWDSPHVYLLFCLEAMALGVARLRRWPVFYAGVGFWLLLGMPLIYGYLHFFSDLPSEYIPFVVIKQSVNAIVYITLACLIVLLIPALTRLIARQLPAKRSGFGEQLFYSFLLLLNLSLMISTLVFNYYWVNKQQQILGKHLHETAKNIGLAVEHYLERHKSVIATAAELIKHSSPTPDELQRMLSRLHKLNPGFLTMLIADPEGSIVQASPVSRLQGLEGNHIRIDDRDYFQQAFFNERLYVSPVFLGRGFGSDAIVAISSPLYLATGPQVIGVLEGSLNLNRFSELDNDFLEQTNQLMFIVDENMRLIYASRALALPKLERLNYRQSGKHYSSLLPMLNLKALDNDSPEYVYSHYRLPNNWQIFVLDPYAPLLHEVERQFMFTFALLLLFLLLSLLVARVVGQRLTMPLELISKQLNKGKRLTEDKLLDGHNVPVEVSHLYSELKESQRQLMAHQLDLEEKVIIRTLELEQANRKLKQLAQTDPLTGLANRRHAEASFATLQGLCQRNHEAIAVVLMDLDFFKRVNDEYGHLGGDETLKQVADLLKTKFKRDSDLISRYGGEELLLLLPMCNPLKIEQFLNEIRQAIAELEIINPEDQRLISVTASIGALIANASYSSSLEVWLKEADANLYQAKSEGRNRVICTLSAQDFD</sequence>
<dbReference type="InterPro" id="IPR000160">
    <property type="entry name" value="GGDEF_dom"/>
</dbReference>
<evidence type="ECO:0000256" key="1">
    <source>
        <dbReference type="ARBA" id="ARBA00001946"/>
    </source>
</evidence>
<evidence type="ECO:0000256" key="8">
    <source>
        <dbReference type="ARBA" id="ARBA00034247"/>
    </source>
</evidence>
<evidence type="ECO:0000256" key="7">
    <source>
        <dbReference type="ARBA" id="ARBA00023136"/>
    </source>
</evidence>
<dbReference type="EMBL" id="UGYO01000002">
    <property type="protein sequence ID" value="SUJ02663.1"/>
    <property type="molecule type" value="Genomic_DNA"/>
</dbReference>
<keyword evidence="7 9" id="KW-0472">Membrane</keyword>
<evidence type="ECO:0000313" key="12">
    <source>
        <dbReference type="Proteomes" id="UP000254069"/>
    </source>
</evidence>
<dbReference type="EC" id="2.7.7.65" evidence="3"/>
<keyword evidence="5 9" id="KW-0812">Transmembrane</keyword>
<keyword evidence="12" id="KW-1185">Reference proteome</keyword>
<dbReference type="CDD" id="cd01949">
    <property type="entry name" value="GGDEF"/>
    <property type="match status" value="1"/>
</dbReference>
<evidence type="ECO:0000313" key="11">
    <source>
        <dbReference type="EMBL" id="SUJ02663.1"/>
    </source>
</evidence>
<comment type="catalytic activity">
    <reaction evidence="8">
        <text>2 GTP = 3',3'-c-di-GMP + 2 diphosphate</text>
        <dbReference type="Rhea" id="RHEA:24898"/>
        <dbReference type="ChEBI" id="CHEBI:33019"/>
        <dbReference type="ChEBI" id="CHEBI:37565"/>
        <dbReference type="ChEBI" id="CHEBI:58805"/>
        <dbReference type="EC" id="2.7.7.65"/>
    </reaction>
</comment>
<dbReference type="SUPFAM" id="SSF55073">
    <property type="entry name" value="Nucleotide cyclase"/>
    <property type="match status" value="1"/>
</dbReference>
<dbReference type="AlphaFoldDB" id="A0A380BMJ1"/>
<evidence type="ECO:0000256" key="4">
    <source>
        <dbReference type="ARBA" id="ARBA00022475"/>
    </source>
</evidence>
<dbReference type="InterPro" id="IPR029787">
    <property type="entry name" value="Nucleotide_cyclase"/>
</dbReference>
<dbReference type="CDD" id="cd12914">
    <property type="entry name" value="PDC1_DGC_like"/>
    <property type="match status" value="1"/>
</dbReference>
<feature type="transmembrane region" description="Helical" evidence="9">
    <location>
        <begin position="137"/>
        <end position="156"/>
    </location>
</feature>
<keyword evidence="6 9" id="KW-1133">Transmembrane helix</keyword>
<accession>A0A380BMJ1</accession>
<dbReference type="InterPro" id="IPR043128">
    <property type="entry name" value="Rev_trsase/Diguanyl_cyclase"/>
</dbReference>
<feature type="transmembrane region" description="Helical" evidence="9">
    <location>
        <begin position="42"/>
        <end position="62"/>
    </location>
</feature>
<feature type="transmembrane region" description="Helical" evidence="9">
    <location>
        <begin position="176"/>
        <end position="198"/>
    </location>
</feature>
<feature type="transmembrane region" description="Helical" evidence="9">
    <location>
        <begin position="450"/>
        <end position="471"/>
    </location>
</feature>
<dbReference type="Gene3D" id="3.30.70.270">
    <property type="match status" value="1"/>
</dbReference>
<evidence type="ECO:0000259" key="10">
    <source>
        <dbReference type="PROSITE" id="PS50887"/>
    </source>
</evidence>
<gene>
    <name evidence="11" type="primary">pleD_6</name>
    <name evidence="11" type="ORF">NCTC10738_03510</name>
</gene>
<dbReference type="PROSITE" id="PS50887">
    <property type="entry name" value="GGDEF"/>
    <property type="match status" value="1"/>
</dbReference>
<dbReference type="GO" id="GO:1902201">
    <property type="term" value="P:negative regulation of bacterial-type flagellum-dependent cell motility"/>
    <property type="evidence" value="ECO:0007669"/>
    <property type="project" value="TreeGrafter"/>
</dbReference>
<dbReference type="NCBIfam" id="TIGR00254">
    <property type="entry name" value="GGDEF"/>
    <property type="match status" value="1"/>
</dbReference>
<dbReference type="PANTHER" id="PTHR45138">
    <property type="entry name" value="REGULATORY COMPONENTS OF SENSORY TRANSDUCTION SYSTEM"/>
    <property type="match status" value="1"/>
</dbReference>
<dbReference type="InterPro" id="IPR033479">
    <property type="entry name" value="dCache_1"/>
</dbReference>
<proteinExistence type="predicted"/>
<dbReference type="RefSeq" id="WP_109248640.1">
    <property type="nucleotide sequence ID" value="NZ_JADZHC010000054.1"/>
</dbReference>
<dbReference type="Gene3D" id="3.30.450.20">
    <property type="entry name" value="PAS domain"/>
    <property type="match status" value="1"/>
</dbReference>
<reference evidence="11 12" key="1">
    <citation type="submission" date="2018-06" db="EMBL/GenBank/DDBJ databases">
        <authorList>
            <consortium name="Pathogen Informatics"/>
            <person name="Doyle S."/>
        </authorList>
    </citation>
    <scope>NUCLEOTIDE SEQUENCE [LARGE SCALE GENOMIC DNA]</scope>
    <source>
        <strain evidence="11 12">NCTC10738</strain>
    </source>
</reference>
<dbReference type="Pfam" id="PF00990">
    <property type="entry name" value="GGDEF"/>
    <property type="match status" value="1"/>
</dbReference>
<dbReference type="FunFam" id="3.30.70.270:FF:000001">
    <property type="entry name" value="Diguanylate cyclase domain protein"/>
    <property type="match status" value="1"/>
</dbReference>
<dbReference type="InterPro" id="IPR050469">
    <property type="entry name" value="Diguanylate_Cyclase"/>
</dbReference>
<dbReference type="GO" id="GO:0043709">
    <property type="term" value="P:cell adhesion involved in single-species biofilm formation"/>
    <property type="evidence" value="ECO:0007669"/>
    <property type="project" value="TreeGrafter"/>
</dbReference>
<dbReference type="PANTHER" id="PTHR45138:SF9">
    <property type="entry name" value="DIGUANYLATE CYCLASE DGCM-RELATED"/>
    <property type="match status" value="1"/>
</dbReference>
<evidence type="ECO:0000256" key="9">
    <source>
        <dbReference type="SAM" id="Phobius"/>
    </source>
</evidence>
<dbReference type="SMART" id="SM00267">
    <property type="entry name" value="GGDEF"/>
    <property type="match status" value="1"/>
</dbReference>